<dbReference type="InterPro" id="IPR029071">
    <property type="entry name" value="Ubiquitin-like_domsf"/>
</dbReference>
<evidence type="ECO:0000256" key="1">
    <source>
        <dbReference type="SAM" id="MobiDB-lite"/>
    </source>
</evidence>
<sequence>MLLKVVTLTGDERMLDVEPTDKILTIKEKLEEKEGIPPEQQRLVFQGKQLKDDKTVNSYKLKGGTVLHLVVALRGGQENYENVEYDLYRKSYYVSPDDQGKARREIWDTSRISEAGFPRKTGERRHDSEQSYKLKGGTDVLHLVEEEKSPERRPSKGQENY</sequence>
<keyword evidence="4" id="KW-1185">Reference proteome</keyword>
<dbReference type="AlphaFoldDB" id="A0A9N9SB39"/>
<dbReference type="FunFam" id="3.10.20.90:FF:000205">
    <property type="entry name" value="2'-5'-oligoadenylate synthase-like protein 2"/>
    <property type="match status" value="1"/>
</dbReference>
<dbReference type="EMBL" id="OU896707">
    <property type="protein sequence ID" value="CAG9813581.1"/>
    <property type="molecule type" value="Genomic_DNA"/>
</dbReference>
<dbReference type="InterPro" id="IPR019954">
    <property type="entry name" value="Ubiquitin_CS"/>
</dbReference>
<dbReference type="OrthoDB" id="428577at2759"/>
<feature type="domain" description="Ubiquitin-like" evidence="2">
    <location>
        <begin position="1"/>
        <end position="72"/>
    </location>
</feature>
<proteinExistence type="predicted"/>
<protein>
    <recommendedName>
        <fullName evidence="2">Ubiquitin-like domain-containing protein</fullName>
    </recommendedName>
</protein>
<name>A0A9N9SB39_PHACE</name>
<feature type="compositionally biased region" description="Basic and acidic residues" evidence="1">
    <location>
        <begin position="120"/>
        <end position="132"/>
    </location>
</feature>
<dbReference type="InterPro" id="IPR000626">
    <property type="entry name" value="Ubiquitin-like_dom"/>
</dbReference>
<dbReference type="Gene3D" id="3.10.20.90">
    <property type="entry name" value="Phosphatidylinositol 3-kinase Catalytic Subunit, Chain A, domain 1"/>
    <property type="match status" value="1"/>
</dbReference>
<evidence type="ECO:0000259" key="2">
    <source>
        <dbReference type="SMART" id="SM00213"/>
    </source>
</evidence>
<feature type="compositionally biased region" description="Basic and acidic residues" evidence="1">
    <location>
        <begin position="142"/>
        <end position="161"/>
    </location>
</feature>
<dbReference type="Pfam" id="PF00240">
    <property type="entry name" value="ubiquitin"/>
    <property type="match status" value="1"/>
</dbReference>
<dbReference type="InterPro" id="IPR050158">
    <property type="entry name" value="Ubiquitin_ubiquitin-like"/>
</dbReference>
<dbReference type="PROSITE" id="PS00299">
    <property type="entry name" value="UBIQUITIN_1"/>
    <property type="match status" value="1"/>
</dbReference>
<dbReference type="PANTHER" id="PTHR10666">
    <property type="entry name" value="UBIQUITIN"/>
    <property type="match status" value="1"/>
</dbReference>
<dbReference type="SMART" id="SM00213">
    <property type="entry name" value="UBQ"/>
    <property type="match status" value="1"/>
</dbReference>
<evidence type="ECO:0000313" key="4">
    <source>
        <dbReference type="Proteomes" id="UP001153737"/>
    </source>
</evidence>
<evidence type="ECO:0000313" key="3">
    <source>
        <dbReference type="EMBL" id="CAG9813581.1"/>
    </source>
</evidence>
<dbReference type="Proteomes" id="UP001153737">
    <property type="component" value="Chromosome 1"/>
</dbReference>
<reference evidence="3" key="1">
    <citation type="submission" date="2022-01" db="EMBL/GenBank/DDBJ databases">
        <authorList>
            <person name="King R."/>
        </authorList>
    </citation>
    <scope>NUCLEOTIDE SEQUENCE</scope>
</reference>
<accession>A0A9N9SB39</accession>
<dbReference type="InterPro" id="IPR019956">
    <property type="entry name" value="Ubiquitin_dom"/>
</dbReference>
<feature type="region of interest" description="Disordered" evidence="1">
    <location>
        <begin position="117"/>
        <end position="161"/>
    </location>
</feature>
<gene>
    <name evidence="3" type="ORF">PHAECO_LOCUS698</name>
</gene>
<dbReference type="SUPFAM" id="SSF54236">
    <property type="entry name" value="Ubiquitin-like"/>
    <property type="match status" value="1"/>
</dbReference>
<organism evidence="3 4">
    <name type="scientific">Phaedon cochleariae</name>
    <name type="common">Mustard beetle</name>
    <dbReference type="NCBI Taxonomy" id="80249"/>
    <lineage>
        <taxon>Eukaryota</taxon>
        <taxon>Metazoa</taxon>
        <taxon>Ecdysozoa</taxon>
        <taxon>Arthropoda</taxon>
        <taxon>Hexapoda</taxon>
        <taxon>Insecta</taxon>
        <taxon>Pterygota</taxon>
        <taxon>Neoptera</taxon>
        <taxon>Endopterygota</taxon>
        <taxon>Coleoptera</taxon>
        <taxon>Polyphaga</taxon>
        <taxon>Cucujiformia</taxon>
        <taxon>Chrysomeloidea</taxon>
        <taxon>Chrysomelidae</taxon>
        <taxon>Chrysomelinae</taxon>
        <taxon>Chrysomelini</taxon>
        <taxon>Phaedon</taxon>
    </lineage>
</organism>
<dbReference type="PRINTS" id="PR00348">
    <property type="entry name" value="UBIQUITIN"/>
</dbReference>
<reference evidence="3" key="2">
    <citation type="submission" date="2022-10" db="EMBL/GenBank/DDBJ databases">
        <authorList>
            <consortium name="ENA_rothamsted_submissions"/>
            <consortium name="culmorum"/>
            <person name="King R."/>
        </authorList>
    </citation>
    <scope>NUCLEOTIDE SEQUENCE</scope>
</reference>